<accession>A0AAN6PR71</accession>
<evidence type="ECO:0000256" key="4">
    <source>
        <dbReference type="ARBA" id="ARBA00022691"/>
    </source>
</evidence>
<dbReference type="GO" id="GO:0044027">
    <property type="term" value="P:negative regulation of gene expression via chromosomal CpG island methylation"/>
    <property type="evidence" value="ECO:0007669"/>
    <property type="project" value="TreeGrafter"/>
</dbReference>
<dbReference type="Gene3D" id="3.90.120.10">
    <property type="entry name" value="DNA Methylase, subunit A, domain 2"/>
    <property type="match status" value="1"/>
</dbReference>
<sequence length="767" mass="86142">MAYLINGALGAPYNPVPIEDDDDDDDYGHIARRTRRIEEEARTGRQLAALVASRNAHRASHDGYGSPSQSDDLDREFQIEAVLEADIAEVIDLTGDDDFPPIPARAPTVPRDRVREVRSHELPNGIRLQPGTTVELKQPLPRFGVEFLRLTSIIKSGWDQDVTLRGLGFARTRQLGGMLPSQLNEVAMVAEVSNSSGRQWVEEAMIDVKPSDILCVRELRITNALFPDHRFSRSDFEEKGKRWVEKHAPLVCRYRYHVHYNGSNEKPCEWAFVRICERESDPKYKTMDDKNINRWRGGKVLGGSHNPAGLGHPVCDLETEPSSHVRALNPSPQQRYTAGDVFSGAGGASRGIERAGLKLMFAVDHWAPAVASLRRNFPHSRIHDMDVFDFITAKDTGCKVDILHLSPPCQFWSPAHTVAGRNDEDNIAVLFSCTDLIKKHRPRLFTVEQTFGILSPKFQEFFNLFLQGFTKFGYSVRWKVLPLANYGVPQTRRRLIMIGSAPGEKLPPFPPPTHNKDGTGGLKPWATPKSVLASLPRGLVHKLHQPHNIKRYDPPKRRWNADTLARTITTNGGQNYHWTGRRDFTLLEYAVLQGFPTWHKFEGSYVKKQIGNAFAPSVVKVLYDHLVDWLLEQDGFDPASARRKNSRAGLPADLSPDAYIRLDDNDEDDNGTPSAQRNVRDLNRAAKQELNQDNDTDMMDLDGLDALSDTETLRDGEGPPEGGEHHGRWDVMEMMDVDMVRAGEEGVIDLTVDRGRGTAEDPCVLSD</sequence>
<dbReference type="PROSITE" id="PS51679">
    <property type="entry name" value="SAM_MT_C5"/>
    <property type="match status" value="1"/>
</dbReference>
<dbReference type="GO" id="GO:0005634">
    <property type="term" value="C:nucleus"/>
    <property type="evidence" value="ECO:0007669"/>
    <property type="project" value="TreeGrafter"/>
</dbReference>
<keyword evidence="4 5" id="KW-0949">S-adenosyl-L-methionine</keyword>
<protein>
    <recommendedName>
        <fullName evidence="1">DNA (cytosine-5-)-methyltransferase</fullName>
        <ecNumber evidence="1">2.1.1.37</ecNumber>
    </recommendedName>
</protein>
<comment type="similarity">
    <text evidence="5">Belongs to the class I-like SAM-binding methyltransferase superfamily. C5-methyltransferase family.</text>
</comment>
<evidence type="ECO:0000256" key="6">
    <source>
        <dbReference type="SAM" id="MobiDB-lite"/>
    </source>
</evidence>
<evidence type="ECO:0000313" key="7">
    <source>
        <dbReference type="EMBL" id="KAK4043784.1"/>
    </source>
</evidence>
<evidence type="ECO:0000256" key="5">
    <source>
        <dbReference type="PROSITE-ProRule" id="PRU01016"/>
    </source>
</evidence>
<dbReference type="InterPro" id="IPR029063">
    <property type="entry name" value="SAM-dependent_MTases_sf"/>
</dbReference>
<dbReference type="PRINTS" id="PR00105">
    <property type="entry name" value="C5METTRFRASE"/>
</dbReference>
<dbReference type="PANTHER" id="PTHR10629">
    <property type="entry name" value="CYTOSINE-SPECIFIC METHYLTRANSFERASE"/>
    <property type="match status" value="1"/>
</dbReference>
<dbReference type="InterPro" id="IPR001525">
    <property type="entry name" value="C5_MeTfrase"/>
</dbReference>
<dbReference type="AlphaFoldDB" id="A0AAN6PR71"/>
<reference evidence="8" key="1">
    <citation type="journal article" date="2023" name="Mol. Phylogenet. Evol.">
        <title>Genome-scale phylogeny and comparative genomics of the fungal order Sordariales.</title>
        <authorList>
            <person name="Hensen N."/>
            <person name="Bonometti L."/>
            <person name="Westerberg I."/>
            <person name="Brannstrom I.O."/>
            <person name="Guillou S."/>
            <person name="Cros-Aarteil S."/>
            <person name="Calhoun S."/>
            <person name="Haridas S."/>
            <person name="Kuo A."/>
            <person name="Mondo S."/>
            <person name="Pangilinan J."/>
            <person name="Riley R."/>
            <person name="LaButti K."/>
            <person name="Andreopoulos B."/>
            <person name="Lipzen A."/>
            <person name="Chen C."/>
            <person name="Yan M."/>
            <person name="Daum C."/>
            <person name="Ng V."/>
            <person name="Clum A."/>
            <person name="Steindorff A."/>
            <person name="Ohm R.A."/>
            <person name="Martin F."/>
            <person name="Silar P."/>
            <person name="Natvig D.O."/>
            <person name="Lalanne C."/>
            <person name="Gautier V."/>
            <person name="Ament-Velasquez S.L."/>
            <person name="Kruys A."/>
            <person name="Hutchinson M.I."/>
            <person name="Powell A.J."/>
            <person name="Barry K."/>
            <person name="Miller A.N."/>
            <person name="Grigoriev I.V."/>
            <person name="Debuchy R."/>
            <person name="Gladieux P."/>
            <person name="Hiltunen Thoren M."/>
            <person name="Johannesson H."/>
        </authorList>
    </citation>
    <scope>NUCLEOTIDE SEQUENCE [LARGE SCALE GENOMIC DNA]</scope>
    <source>
        <strain evidence="8">CBS 284.82</strain>
    </source>
</reference>
<dbReference type="Gene3D" id="3.40.50.150">
    <property type="entry name" value="Vaccinia Virus protein VP39"/>
    <property type="match status" value="1"/>
</dbReference>
<dbReference type="EMBL" id="MU854324">
    <property type="protein sequence ID" value="KAK4043784.1"/>
    <property type="molecule type" value="Genomic_DNA"/>
</dbReference>
<dbReference type="PANTHER" id="PTHR10629:SF52">
    <property type="entry name" value="DNA (CYTOSINE-5)-METHYLTRANSFERASE 1"/>
    <property type="match status" value="1"/>
</dbReference>
<proteinExistence type="inferred from homology"/>
<dbReference type="InterPro" id="IPR050390">
    <property type="entry name" value="C5-Methyltransferase"/>
</dbReference>
<feature type="active site" evidence="5">
    <location>
        <position position="409"/>
    </location>
</feature>
<evidence type="ECO:0000313" key="8">
    <source>
        <dbReference type="Proteomes" id="UP001303115"/>
    </source>
</evidence>
<dbReference type="GO" id="GO:0032259">
    <property type="term" value="P:methylation"/>
    <property type="evidence" value="ECO:0007669"/>
    <property type="project" value="UniProtKB-KW"/>
</dbReference>
<dbReference type="GO" id="GO:0003677">
    <property type="term" value="F:DNA binding"/>
    <property type="evidence" value="ECO:0007669"/>
    <property type="project" value="TreeGrafter"/>
</dbReference>
<feature type="region of interest" description="Disordered" evidence="6">
    <location>
        <begin position="640"/>
        <end position="676"/>
    </location>
</feature>
<keyword evidence="8" id="KW-1185">Reference proteome</keyword>
<gene>
    <name evidence="7" type="ORF">C8A01DRAFT_12702</name>
</gene>
<feature type="region of interest" description="Disordered" evidence="6">
    <location>
        <begin position="51"/>
        <end position="72"/>
    </location>
</feature>
<dbReference type="Pfam" id="PF00145">
    <property type="entry name" value="DNA_methylase"/>
    <property type="match status" value="2"/>
</dbReference>
<name>A0AAN6PR71_9PEZI</name>
<keyword evidence="3 5" id="KW-0808">Transferase</keyword>
<organism evidence="7 8">
    <name type="scientific">Parachaetomium inaequale</name>
    <dbReference type="NCBI Taxonomy" id="2588326"/>
    <lineage>
        <taxon>Eukaryota</taxon>
        <taxon>Fungi</taxon>
        <taxon>Dikarya</taxon>
        <taxon>Ascomycota</taxon>
        <taxon>Pezizomycotina</taxon>
        <taxon>Sordariomycetes</taxon>
        <taxon>Sordariomycetidae</taxon>
        <taxon>Sordariales</taxon>
        <taxon>Chaetomiaceae</taxon>
        <taxon>Parachaetomium</taxon>
    </lineage>
</organism>
<dbReference type="EC" id="2.1.1.37" evidence="1"/>
<dbReference type="Proteomes" id="UP001303115">
    <property type="component" value="Unassembled WGS sequence"/>
</dbReference>
<evidence type="ECO:0000256" key="3">
    <source>
        <dbReference type="ARBA" id="ARBA00022679"/>
    </source>
</evidence>
<dbReference type="SUPFAM" id="SSF53335">
    <property type="entry name" value="S-adenosyl-L-methionine-dependent methyltransferases"/>
    <property type="match status" value="1"/>
</dbReference>
<comment type="caution">
    <text evidence="7">The sequence shown here is derived from an EMBL/GenBank/DDBJ whole genome shotgun (WGS) entry which is preliminary data.</text>
</comment>
<evidence type="ECO:0000256" key="2">
    <source>
        <dbReference type="ARBA" id="ARBA00022603"/>
    </source>
</evidence>
<dbReference type="GO" id="GO:0003886">
    <property type="term" value="F:DNA (cytosine-5-)-methyltransferase activity"/>
    <property type="evidence" value="ECO:0007669"/>
    <property type="project" value="UniProtKB-EC"/>
</dbReference>
<keyword evidence="2 5" id="KW-0489">Methyltransferase</keyword>
<evidence type="ECO:0000256" key="1">
    <source>
        <dbReference type="ARBA" id="ARBA00011975"/>
    </source>
</evidence>